<sequence>MGRVRRTRGSAHKPTTRSQQAASKSVGHDGPTLRPIKYKSRSQPPCVTWMEKHLRCDGTKPCCQGCQDRGEKCGGYDYERVSALSLDPDPLTCVIPTESGAELETNEYPTDTRARFGFWEKATPKLRKLYFDEKKSVEEIKDEMERDGGFPKIPIQTWETWLSRLGMIRSSWYGGSSDNPRTLFPESCDACRNAEICGLTLIPQKANFSRGIRSILNKFWDAHREDFVRWRVEGKSIHQIRCLMESTGHPEFRYDLYRRKIRNMGLLTGPCVQEDRASHSSLGDTTSSNSCKENIALGPIPKNRITSDECNSACPHLPWLGGMPRCSITSGIFTMCDECFRHFRCPPGMRLYMLIPASQVDNQQDMFWYGGGNSRPADGESVDPSFLNYSSVITQG</sequence>
<dbReference type="EMBL" id="CDPU01000117">
    <property type="protein sequence ID" value="CEO57634.1"/>
    <property type="molecule type" value="Genomic_DNA"/>
</dbReference>
<evidence type="ECO:0000313" key="2">
    <source>
        <dbReference type="EMBL" id="CEO57634.1"/>
    </source>
</evidence>
<accession>A0A0B7KKC9</accession>
<feature type="compositionally biased region" description="Basic residues" evidence="1">
    <location>
        <begin position="1"/>
        <end position="15"/>
    </location>
</feature>
<feature type="region of interest" description="Disordered" evidence="1">
    <location>
        <begin position="1"/>
        <end position="38"/>
    </location>
</feature>
<gene>
    <name evidence="2" type="ORF">BN869_000013692_1</name>
</gene>
<evidence type="ECO:0000256" key="1">
    <source>
        <dbReference type="SAM" id="MobiDB-lite"/>
    </source>
</evidence>
<organism evidence="2">
    <name type="scientific">Bionectria ochroleuca</name>
    <name type="common">Gliocladium roseum</name>
    <dbReference type="NCBI Taxonomy" id="29856"/>
    <lineage>
        <taxon>Eukaryota</taxon>
        <taxon>Fungi</taxon>
        <taxon>Dikarya</taxon>
        <taxon>Ascomycota</taxon>
        <taxon>Pezizomycotina</taxon>
        <taxon>Sordariomycetes</taxon>
        <taxon>Hypocreomycetidae</taxon>
        <taxon>Hypocreales</taxon>
        <taxon>Bionectriaceae</taxon>
        <taxon>Clonostachys</taxon>
    </lineage>
</organism>
<name>A0A0B7KKC9_BIOOC</name>
<dbReference type="AlphaFoldDB" id="A0A0B7KKC9"/>
<evidence type="ECO:0008006" key="3">
    <source>
        <dbReference type="Google" id="ProtNLM"/>
    </source>
</evidence>
<reference evidence="2" key="1">
    <citation type="submission" date="2015-01" db="EMBL/GenBank/DDBJ databases">
        <authorList>
            <person name="Durling Mikael"/>
        </authorList>
    </citation>
    <scope>NUCLEOTIDE SEQUENCE</scope>
</reference>
<proteinExistence type="predicted"/>
<protein>
    <recommendedName>
        <fullName evidence="3">Zn(2)-C6 fungal-type domain-containing protein</fullName>
    </recommendedName>
</protein>